<dbReference type="Pfam" id="PF17932">
    <property type="entry name" value="TetR_C_24"/>
    <property type="match status" value="1"/>
</dbReference>
<dbReference type="KEGG" id="malv:MALV_52390"/>
<name>A0A6N4V2J2_9MYCO</name>
<dbReference type="InterPro" id="IPR009057">
    <property type="entry name" value="Homeodomain-like_sf"/>
</dbReference>
<organism evidence="6 7">
    <name type="scientific">Mycolicibacterium alvei</name>
    <dbReference type="NCBI Taxonomy" id="67081"/>
    <lineage>
        <taxon>Bacteria</taxon>
        <taxon>Bacillati</taxon>
        <taxon>Actinomycetota</taxon>
        <taxon>Actinomycetes</taxon>
        <taxon>Mycobacteriales</taxon>
        <taxon>Mycobacteriaceae</taxon>
        <taxon>Mycolicibacterium</taxon>
    </lineage>
</organism>
<protein>
    <recommendedName>
        <fullName evidence="5">HTH tetR-type domain-containing protein</fullName>
    </recommendedName>
</protein>
<dbReference type="PANTHER" id="PTHR30055">
    <property type="entry name" value="HTH-TYPE TRANSCRIPTIONAL REGULATOR RUTR"/>
    <property type="match status" value="1"/>
</dbReference>
<dbReference type="InterPro" id="IPR036271">
    <property type="entry name" value="Tet_transcr_reg_TetR-rel_C_sf"/>
</dbReference>
<dbReference type="PROSITE" id="PS50977">
    <property type="entry name" value="HTH_TETR_2"/>
    <property type="match status" value="1"/>
</dbReference>
<dbReference type="EMBL" id="AP022565">
    <property type="protein sequence ID" value="BBX30114.1"/>
    <property type="molecule type" value="Genomic_DNA"/>
</dbReference>
<evidence type="ECO:0000256" key="4">
    <source>
        <dbReference type="PROSITE-ProRule" id="PRU00335"/>
    </source>
</evidence>
<dbReference type="Pfam" id="PF00440">
    <property type="entry name" value="TetR_N"/>
    <property type="match status" value="1"/>
</dbReference>
<keyword evidence="2 4" id="KW-0238">DNA-binding</keyword>
<accession>A0A6N4V2J2</accession>
<dbReference type="GO" id="GO:0000976">
    <property type="term" value="F:transcription cis-regulatory region binding"/>
    <property type="evidence" value="ECO:0007669"/>
    <property type="project" value="TreeGrafter"/>
</dbReference>
<dbReference type="GO" id="GO:0003700">
    <property type="term" value="F:DNA-binding transcription factor activity"/>
    <property type="evidence" value="ECO:0007669"/>
    <property type="project" value="TreeGrafter"/>
</dbReference>
<dbReference type="InterPro" id="IPR050109">
    <property type="entry name" value="HTH-type_TetR-like_transc_reg"/>
</dbReference>
<feature type="DNA-binding region" description="H-T-H motif" evidence="4">
    <location>
        <begin position="42"/>
        <end position="61"/>
    </location>
</feature>
<dbReference type="AlphaFoldDB" id="A0A6N4V2J2"/>
<keyword evidence="1" id="KW-0805">Transcription regulation</keyword>
<dbReference type="SUPFAM" id="SSF46689">
    <property type="entry name" value="Homeodomain-like"/>
    <property type="match status" value="1"/>
</dbReference>
<dbReference type="InterPro" id="IPR001647">
    <property type="entry name" value="HTH_TetR"/>
</dbReference>
<evidence type="ECO:0000259" key="5">
    <source>
        <dbReference type="PROSITE" id="PS50977"/>
    </source>
</evidence>
<keyword evidence="3" id="KW-0804">Transcription</keyword>
<evidence type="ECO:0000256" key="3">
    <source>
        <dbReference type="ARBA" id="ARBA00023163"/>
    </source>
</evidence>
<evidence type="ECO:0000256" key="1">
    <source>
        <dbReference type="ARBA" id="ARBA00023015"/>
    </source>
</evidence>
<proteinExistence type="predicted"/>
<evidence type="ECO:0000313" key="7">
    <source>
        <dbReference type="Proteomes" id="UP000466906"/>
    </source>
</evidence>
<reference evidence="6 7" key="1">
    <citation type="journal article" date="2019" name="Emerg. Microbes Infect.">
        <title>Comprehensive subspecies identification of 175 nontuberculous mycobacteria species based on 7547 genomic profiles.</title>
        <authorList>
            <person name="Matsumoto Y."/>
            <person name="Kinjo T."/>
            <person name="Motooka D."/>
            <person name="Nabeya D."/>
            <person name="Jung N."/>
            <person name="Uechi K."/>
            <person name="Horii T."/>
            <person name="Iida T."/>
            <person name="Fujita J."/>
            <person name="Nakamura S."/>
        </authorList>
    </citation>
    <scope>NUCLEOTIDE SEQUENCE [LARGE SCALE GENOMIC DNA]</scope>
    <source>
        <strain evidence="6 7">JCM 12272</strain>
    </source>
</reference>
<dbReference type="SUPFAM" id="SSF48498">
    <property type="entry name" value="Tetracyclin repressor-like, C-terminal domain"/>
    <property type="match status" value="1"/>
</dbReference>
<sequence>MPTKPEQEDVVIAEKNRAAEARTRILMSAARRFRSQGYVATTVREVADDAGMLLGSLQYRYAKKEVLLVAVMESAVERTTQAIRQAIADKHDVADRMRAAMTAYLDTLWCGDDALYVLLYDWRALKGGDRERAAQLHERLFALFDGLFYEAAGAGYISADIDIPTLRALWLGALNWTADHPPAKTAGEVSELLWTVLTEGASRRRIRAD</sequence>
<evidence type="ECO:0000313" key="6">
    <source>
        <dbReference type="EMBL" id="BBX30114.1"/>
    </source>
</evidence>
<dbReference type="Gene3D" id="1.10.10.60">
    <property type="entry name" value="Homeodomain-like"/>
    <property type="match status" value="1"/>
</dbReference>
<dbReference type="Gene3D" id="1.10.357.10">
    <property type="entry name" value="Tetracycline Repressor, domain 2"/>
    <property type="match status" value="1"/>
</dbReference>
<gene>
    <name evidence="6" type="ORF">MALV_52390</name>
</gene>
<dbReference type="Proteomes" id="UP000466906">
    <property type="component" value="Chromosome"/>
</dbReference>
<feature type="domain" description="HTH tetR-type" evidence="5">
    <location>
        <begin position="19"/>
        <end position="79"/>
    </location>
</feature>
<dbReference type="PANTHER" id="PTHR30055:SF234">
    <property type="entry name" value="HTH-TYPE TRANSCRIPTIONAL REGULATOR BETI"/>
    <property type="match status" value="1"/>
</dbReference>
<evidence type="ECO:0000256" key="2">
    <source>
        <dbReference type="ARBA" id="ARBA00023125"/>
    </source>
</evidence>
<keyword evidence="7" id="KW-1185">Reference proteome</keyword>
<dbReference type="InterPro" id="IPR041490">
    <property type="entry name" value="KstR2_TetR_C"/>
</dbReference>